<dbReference type="EMBL" id="JACPRF010000007">
    <property type="protein sequence ID" value="MBI2875284.1"/>
    <property type="molecule type" value="Genomic_DNA"/>
</dbReference>
<keyword evidence="20" id="KW-0175">Coiled coil</keyword>
<sequence>MKMDSRETGYFHGKIISGWQNVPPDLPPSAVTVGNFDGVHRGHQRILEKAVERAHGIEGISIAFTFDPHPLRFLNPMGGPPLLTTWTQKAHWIQAAGIDLLVCAAFDEAMLSLSPRQFLQEVLLSRLKMREIIEGPGFTFGTGRSGTVETLCALGEELGFGVTILEPVTEGQEIITSTRIRELLCEGAVEQAAQFLGRPYSLEGSVVDGQRRGRTLGFPTANLDPENELIPRTGVYAVLVEHQSHPYPGVTNVGYSPTFEARGLTVETHILDFQREIYGQEISLHFIQRLRSELKFSGPEELIRQMERDVQEARKAFKMIETEQRLMEILREAIEKEKDSQAHFQQGAAVATNPEIREMFLQLMAEEKQHEQILRKRYIEVKKRLGLKLMESEDS</sequence>
<dbReference type="FunFam" id="3.40.50.620:FF:000021">
    <property type="entry name" value="Riboflavin biosynthesis protein"/>
    <property type="match status" value="1"/>
</dbReference>
<dbReference type="InterPro" id="IPR023468">
    <property type="entry name" value="Riboflavin_kinase"/>
</dbReference>
<dbReference type="NCBIfam" id="NF004160">
    <property type="entry name" value="PRK05627.1-3"/>
    <property type="match status" value="1"/>
</dbReference>
<evidence type="ECO:0000256" key="13">
    <source>
        <dbReference type="ARBA" id="ARBA00022777"/>
    </source>
</evidence>
<dbReference type="Gene3D" id="1.20.5.420">
    <property type="entry name" value="Immunoglobulin FC, subunit C"/>
    <property type="match status" value="1"/>
</dbReference>
<keyword evidence="13 22" id="KW-0418">Kinase</keyword>
<protein>
    <recommendedName>
        <fullName evidence="7">Bifunctional riboflavin kinase/FMN adenylyltransferase</fullName>
        <ecNumber evidence="5">2.7.1.26</ecNumber>
        <ecNumber evidence="6">2.7.7.2</ecNumber>
    </recommendedName>
    <alternativeName>
        <fullName evidence="17">Riboflavin biosynthesis protein RibF</fullName>
    </alternativeName>
</protein>
<dbReference type="GO" id="GO:0016491">
    <property type="term" value="F:oxidoreductase activity"/>
    <property type="evidence" value="ECO:0007669"/>
    <property type="project" value="InterPro"/>
</dbReference>
<dbReference type="NCBIfam" id="TIGR00083">
    <property type="entry name" value="ribF"/>
    <property type="match status" value="1"/>
</dbReference>
<comment type="catalytic activity">
    <reaction evidence="18">
        <text>riboflavin + ATP = FMN + ADP + H(+)</text>
        <dbReference type="Rhea" id="RHEA:14357"/>
        <dbReference type="ChEBI" id="CHEBI:15378"/>
        <dbReference type="ChEBI" id="CHEBI:30616"/>
        <dbReference type="ChEBI" id="CHEBI:57986"/>
        <dbReference type="ChEBI" id="CHEBI:58210"/>
        <dbReference type="ChEBI" id="CHEBI:456216"/>
        <dbReference type="EC" id="2.7.1.26"/>
    </reaction>
</comment>
<proteinExistence type="inferred from homology"/>
<comment type="pathway">
    <text evidence="3">Cofactor biosynthesis; FMN biosynthesis; FMN from riboflavin (ATP route): step 1/1.</text>
</comment>
<dbReference type="PANTHER" id="PTHR22749:SF6">
    <property type="entry name" value="RIBOFLAVIN KINASE"/>
    <property type="match status" value="1"/>
</dbReference>
<dbReference type="Gene3D" id="3.40.50.620">
    <property type="entry name" value="HUPs"/>
    <property type="match status" value="1"/>
</dbReference>
<evidence type="ECO:0000256" key="9">
    <source>
        <dbReference type="ARBA" id="ARBA00022643"/>
    </source>
</evidence>
<dbReference type="InterPro" id="IPR023465">
    <property type="entry name" value="Riboflavin_kinase_dom_sf"/>
</dbReference>
<keyword evidence="10 22" id="KW-0808">Transferase</keyword>
<organism evidence="22 23">
    <name type="scientific">Tectimicrobiota bacterium</name>
    <dbReference type="NCBI Taxonomy" id="2528274"/>
    <lineage>
        <taxon>Bacteria</taxon>
        <taxon>Pseudomonadati</taxon>
        <taxon>Nitrospinota/Tectimicrobiota group</taxon>
        <taxon>Candidatus Tectimicrobiota</taxon>
    </lineage>
</organism>
<dbReference type="GO" id="GO:0009231">
    <property type="term" value="P:riboflavin biosynthetic process"/>
    <property type="evidence" value="ECO:0007669"/>
    <property type="project" value="InterPro"/>
</dbReference>
<evidence type="ECO:0000256" key="5">
    <source>
        <dbReference type="ARBA" id="ARBA00012105"/>
    </source>
</evidence>
<evidence type="ECO:0000313" key="23">
    <source>
        <dbReference type="Proteomes" id="UP000769766"/>
    </source>
</evidence>
<dbReference type="GO" id="GO:0003919">
    <property type="term" value="F:FMN adenylyltransferase activity"/>
    <property type="evidence" value="ECO:0007669"/>
    <property type="project" value="UniProtKB-EC"/>
</dbReference>
<dbReference type="InterPro" id="IPR014729">
    <property type="entry name" value="Rossmann-like_a/b/a_fold"/>
</dbReference>
<comment type="caution">
    <text evidence="22">The sequence shown here is derived from an EMBL/GenBank/DDBJ whole genome shotgun (WGS) entry which is preliminary data.</text>
</comment>
<dbReference type="InterPro" id="IPR015864">
    <property type="entry name" value="FAD_synthase"/>
</dbReference>
<dbReference type="SUPFAM" id="SSF47240">
    <property type="entry name" value="Ferritin-like"/>
    <property type="match status" value="1"/>
</dbReference>
<evidence type="ECO:0000256" key="18">
    <source>
        <dbReference type="ARBA" id="ARBA00047880"/>
    </source>
</evidence>
<comment type="similarity">
    <text evidence="4">Belongs to the RibF family.</text>
</comment>
<comment type="pathway">
    <text evidence="2">Cofactor biosynthesis; FAD biosynthesis; FAD from FMN: step 1/1.</text>
</comment>
<dbReference type="SUPFAM" id="SSF52374">
    <property type="entry name" value="Nucleotidylyl transferase"/>
    <property type="match status" value="1"/>
</dbReference>
<dbReference type="CDD" id="cd02064">
    <property type="entry name" value="FAD_synthetase_N"/>
    <property type="match status" value="1"/>
</dbReference>
<evidence type="ECO:0000256" key="15">
    <source>
        <dbReference type="ARBA" id="ARBA00022840"/>
    </source>
</evidence>
<dbReference type="Proteomes" id="UP000769766">
    <property type="component" value="Unassembled WGS sequence"/>
</dbReference>
<comment type="function">
    <text evidence="1">Catalyzes the phosphorylation of riboflavin to FMN followed by the adenylation of FMN to FAD.</text>
</comment>
<keyword evidence="12" id="KW-0547">Nucleotide-binding</keyword>
<dbReference type="PANTHER" id="PTHR22749">
    <property type="entry name" value="RIBOFLAVIN KINASE/FMN ADENYLYLTRANSFERASE"/>
    <property type="match status" value="1"/>
</dbReference>
<evidence type="ECO:0000256" key="6">
    <source>
        <dbReference type="ARBA" id="ARBA00012393"/>
    </source>
</evidence>
<dbReference type="GO" id="GO:0005524">
    <property type="term" value="F:ATP binding"/>
    <property type="evidence" value="ECO:0007669"/>
    <property type="project" value="UniProtKB-KW"/>
</dbReference>
<dbReference type="EC" id="2.7.1.26" evidence="5"/>
<keyword evidence="15" id="KW-0067">ATP-binding</keyword>
<evidence type="ECO:0000256" key="3">
    <source>
        <dbReference type="ARBA" id="ARBA00005201"/>
    </source>
</evidence>
<keyword evidence="16" id="KW-0511">Multifunctional enzyme</keyword>
<evidence type="ECO:0000256" key="12">
    <source>
        <dbReference type="ARBA" id="ARBA00022741"/>
    </source>
</evidence>
<dbReference type="GO" id="GO:0046872">
    <property type="term" value="F:metal ion binding"/>
    <property type="evidence" value="ECO:0007669"/>
    <property type="project" value="InterPro"/>
</dbReference>
<accession>A0A932CLC9</accession>
<evidence type="ECO:0000259" key="21">
    <source>
        <dbReference type="SMART" id="SM00904"/>
    </source>
</evidence>
<keyword evidence="9" id="KW-0288">FMN</keyword>
<evidence type="ECO:0000256" key="20">
    <source>
        <dbReference type="SAM" id="Coils"/>
    </source>
</evidence>
<feature type="coiled-coil region" evidence="20">
    <location>
        <begin position="303"/>
        <end position="340"/>
    </location>
</feature>
<dbReference type="InterPro" id="IPR015865">
    <property type="entry name" value="Riboflavin_kinase_bac/euk"/>
</dbReference>
<evidence type="ECO:0000256" key="11">
    <source>
        <dbReference type="ARBA" id="ARBA00022695"/>
    </source>
</evidence>
<evidence type="ECO:0000256" key="1">
    <source>
        <dbReference type="ARBA" id="ARBA00002121"/>
    </source>
</evidence>
<dbReference type="InterPro" id="IPR009078">
    <property type="entry name" value="Ferritin-like_SF"/>
</dbReference>
<dbReference type="EC" id="2.7.7.2" evidence="6"/>
<dbReference type="Pfam" id="PF01687">
    <property type="entry name" value="Flavokinase"/>
    <property type="match status" value="1"/>
</dbReference>
<dbReference type="SUPFAM" id="SSF82114">
    <property type="entry name" value="Riboflavin kinase-like"/>
    <property type="match status" value="1"/>
</dbReference>
<evidence type="ECO:0000256" key="2">
    <source>
        <dbReference type="ARBA" id="ARBA00004726"/>
    </source>
</evidence>
<dbReference type="FunFam" id="2.40.30.30:FF:000003">
    <property type="entry name" value="Riboflavin biosynthesis protein"/>
    <property type="match status" value="1"/>
</dbReference>
<feature type="domain" description="Riboflavin kinase" evidence="21">
    <location>
        <begin position="195"/>
        <end position="318"/>
    </location>
</feature>
<evidence type="ECO:0000256" key="17">
    <source>
        <dbReference type="ARBA" id="ARBA00032176"/>
    </source>
</evidence>
<dbReference type="Gene3D" id="2.40.30.30">
    <property type="entry name" value="Riboflavin kinase-like"/>
    <property type="match status" value="1"/>
</dbReference>
<keyword evidence="14" id="KW-0274">FAD</keyword>
<evidence type="ECO:0000256" key="10">
    <source>
        <dbReference type="ARBA" id="ARBA00022679"/>
    </source>
</evidence>
<evidence type="ECO:0000256" key="16">
    <source>
        <dbReference type="ARBA" id="ARBA00023268"/>
    </source>
</evidence>
<evidence type="ECO:0000256" key="8">
    <source>
        <dbReference type="ARBA" id="ARBA00022630"/>
    </source>
</evidence>
<name>A0A932CLC9_UNCTE</name>
<evidence type="ECO:0000313" key="22">
    <source>
        <dbReference type="EMBL" id="MBI2875284.1"/>
    </source>
</evidence>
<evidence type="ECO:0000256" key="19">
    <source>
        <dbReference type="ARBA" id="ARBA00049494"/>
    </source>
</evidence>
<evidence type="ECO:0000256" key="14">
    <source>
        <dbReference type="ARBA" id="ARBA00022827"/>
    </source>
</evidence>
<keyword evidence="8" id="KW-0285">Flavoprotein</keyword>
<evidence type="ECO:0000256" key="7">
    <source>
        <dbReference type="ARBA" id="ARBA00018483"/>
    </source>
</evidence>
<reference evidence="22" key="1">
    <citation type="submission" date="2020-07" db="EMBL/GenBank/DDBJ databases">
        <title>Huge and variable diversity of episymbiotic CPR bacteria and DPANN archaea in groundwater ecosystems.</title>
        <authorList>
            <person name="He C.Y."/>
            <person name="Keren R."/>
            <person name="Whittaker M."/>
            <person name="Farag I.F."/>
            <person name="Doudna J."/>
            <person name="Cate J.H.D."/>
            <person name="Banfield J.F."/>
        </authorList>
    </citation>
    <scope>NUCLEOTIDE SEQUENCE</scope>
    <source>
        <strain evidence="22">NC_groundwater_672_Ag_B-0.1um_62_36</strain>
    </source>
</reference>
<comment type="catalytic activity">
    <reaction evidence="19">
        <text>FMN + ATP + H(+) = FAD + diphosphate</text>
        <dbReference type="Rhea" id="RHEA:17237"/>
        <dbReference type="ChEBI" id="CHEBI:15378"/>
        <dbReference type="ChEBI" id="CHEBI:30616"/>
        <dbReference type="ChEBI" id="CHEBI:33019"/>
        <dbReference type="ChEBI" id="CHEBI:57692"/>
        <dbReference type="ChEBI" id="CHEBI:58210"/>
        <dbReference type="EC" id="2.7.7.2"/>
    </reaction>
</comment>
<dbReference type="InterPro" id="IPR002606">
    <property type="entry name" value="Riboflavin_kinase_bac"/>
</dbReference>
<dbReference type="GO" id="GO:0009398">
    <property type="term" value="P:FMN biosynthetic process"/>
    <property type="evidence" value="ECO:0007669"/>
    <property type="project" value="TreeGrafter"/>
</dbReference>
<dbReference type="GO" id="GO:0008531">
    <property type="term" value="F:riboflavin kinase activity"/>
    <property type="evidence" value="ECO:0007669"/>
    <property type="project" value="UniProtKB-EC"/>
</dbReference>
<dbReference type="NCBIfam" id="NF004162">
    <property type="entry name" value="PRK05627.1-5"/>
    <property type="match status" value="1"/>
</dbReference>
<gene>
    <name evidence="22" type="ORF">HYY20_00190</name>
</gene>
<dbReference type="AlphaFoldDB" id="A0A932CLC9"/>
<evidence type="ECO:0000256" key="4">
    <source>
        <dbReference type="ARBA" id="ARBA00010214"/>
    </source>
</evidence>
<dbReference type="SMART" id="SM00904">
    <property type="entry name" value="Flavokinase"/>
    <property type="match status" value="1"/>
</dbReference>
<keyword evidence="11 22" id="KW-0548">Nucleotidyltransferase</keyword>
<dbReference type="Pfam" id="PF06574">
    <property type="entry name" value="FAD_syn"/>
    <property type="match status" value="1"/>
</dbReference>